<dbReference type="Gene3D" id="1.10.260.40">
    <property type="entry name" value="lambda repressor-like DNA-binding domains"/>
    <property type="match status" value="1"/>
</dbReference>
<keyword evidence="3" id="KW-1185">Reference proteome</keyword>
<reference evidence="2 3" key="1">
    <citation type="submission" date="2017-06" db="EMBL/GenBank/DDBJ databases">
        <authorList>
            <person name="Kim H.J."/>
            <person name="Triplett B.A."/>
        </authorList>
    </citation>
    <scope>NUCLEOTIDE SEQUENCE [LARGE SCALE GENOMIC DNA]</scope>
    <source>
        <strain evidence="2 3">CGMCC 4.2132</strain>
    </source>
</reference>
<sequence>MSPDEVGLPRGVKHRRTPGLRRDEVAELASISTNYYMRLEQGRERCPSDQVLNALARVFHLDAEATEHLHELAHPRALRCGVDGEDGKVNSQVLQLMDRWDQMPVFVLNRRMDVLAQNSMSVAFLGGFEHTDNIMRMFFLSPTASRFWLDWEQEAHIMVAHLRAVVGAEHEDPSLLELVEELSEGSEDFRQMWVRHDVRARSLDTSRYRHPLVGDLILWHVSFSIDCAPGQRLFVAQPEPGSPSEEALAKLSALRQGVDQAGEPSSARRRHR</sequence>
<dbReference type="InterPro" id="IPR010982">
    <property type="entry name" value="Lambda_DNA-bd_dom_sf"/>
</dbReference>
<dbReference type="InterPro" id="IPR001387">
    <property type="entry name" value="Cro/C1-type_HTH"/>
</dbReference>
<proteinExistence type="predicted"/>
<dbReference type="CDD" id="cd00093">
    <property type="entry name" value="HTH_XRE"/>
    <property type="match status" value="1"/>
</dbReference>
<dbReference type="AlphaFoldDB" id="A0A239PC95"/>
<dbReference type="Proteomes" id="UP000198282">
    <property type="component" value="Unassembled WGS sequence"/>
</dbReference>
<dbReference type="EMBL" id="FZOD01000109">
    <property type="protein sequence ID" value="SNT64019.1"/>
    <property type="molecule type" value="Genomic_DNA"/>
</dbReference>
<dbReference type="InterPro" id="IPR041413">
    <property type="entry name" value="MLTR_LBD"/>
</dbReference>
<feature type="domain" description="HTH cro/C1-type" evidence="1">
    <location>
        <begin position="19"/>
        <end position="66"/>
    </location>
</feature>
<evidence type="ECO:0000313" key="2">
    <source>
        <dbReference type="EMBL" id="SNT64019.1"/>
    </source>
</evidence>
<dbReference type="Gene3D" id="3.30.450.180">
    <property type="match status" value="1"/>
</dbReference>
<dbReference type="PANTHER" id="PTHR35010:SF2">
    <property type="entry name" value="BLL4672 PROTEIN"/>
    <property type="match status" value="1"/>
</dbReference>
<name>A0A239PC95_9ACTN</name>
<dbReference type="Pfam" id="PF17765">
    <property type="entry name" value="MLTR_LBD"/>
    <property type="match status" value="1"/>
</dbReference>
<dbReference type="PANTHER" id="PTHR35010">
    <property type="entry name" value="BLL4672 PROTEIN-RELATED"/>
    <property type="match status" value="1"/>
</dbReference>
<evidence type="ECO:0000259" key="1">
    <source>
        <dbReference type="PROSITE" id="PS50943"/>
    </source>
</evidence>
<dbReference type="SUPFAM" id="SSF47413">
    <property type="entry name" value="lambda repressor-like DNA-binding domains"/>
    <property type="match status" value="1"/>
</dbReference>
<dbReference type="Pfam" id="PF13560">
    <property type="entry name" value="HTH_31"/>
    <property type="match status" value="1"/>
</dbReference>
<organism evidence="2 3">
    <name type="scientific">Streptosporangium subroseum</name>
    <dbReference type="NCBI Taxonomy" id="106412"/>
    <lineage>
        <taxon>Bacteria</taxon>
        <taxon>Bacillati</taxon>
        <taxon>Actinomycetota</taxon>
        <taxon>Actinomycetes</taxon>
        <taxon>Streptosporangiales</taxon>
        <taxon>Streptosporangiaceae</taxon>
        <taxon>Streptosporangium</taxon>
    </lineage>
</organism>
<dbReference type="GO" id="GO:0003677">
    <property type="term" value="F:DNA binding"/>
    <property type="evidence" value="ECO:0007669"/>
    <property type="project" value="InterPro"/>
</dbReference>
<protein>
    <submittedName>
        <fullName evidence="2">Helix-turn-helix domain-containing protein</fullName>
    </submittedName>
</protein>
<dbReference type="PROSITE" id="PS50943">
    <property type="entry name" value="HTH_CROC1"/>
    <property type="match status" value="1"/>
</dbReference>
<evidence type="ECO:0000313" key="3">
    <source>
        <dbReference type="Proteomes" id="UP000198282"/>
    </source>
</evidence>
<gene>
    <name evidence="2" type="ORF">SAMN05216276_11095</name>
</gene>
<accession>A0A239PC95</accession>